<dbReference type="PANTHER" id="PTHR43033">
    <property type="entry name" value="TRNA(ILE)-LYSIDINE SYNTHASE-RELATED"/>
    <property type="match status" value="1"/>
</dbReference>
<gene>
    <name evidence="8 10" type="primary">tilS</name>
    <name evidence="10" type="ORF">JHT90_00500</name>
</gene>
<dbReference type="NCBIfam" id="TIGR02433">
    <property type="entry name" value="lysidine_TilS_C"/>
    <property type="match status" value="1"/>
</dbReference>
<dbReference type="SUPFAM" id="SSF56037">
    <property type="entry name" value="PheT/TilS domain"/>
    <property type="match status" value="1"/>
</dbReference>
<dbReference type="EC" id="6.3.4.19" evidence="8"/>
<dbReference type="Pfam" id="PF11734">
    <property type="entry name" value="TilS_C"/>
    <property type="match status" value="1"/>
</dbReference>
<comment type="domain">
    <text evidence="8">The N-terminal region contains the highly conserved SGGXDS motif, predicted to be a P-loop motif involved in ATP binding.</text>
</comment>
<sequence length="432" mass="49593">MSLISQLWQQLAPYQQAKRWIVGFSGGMDSTVLLHLLVQLKKHYNLPELSAIYIHHGLQAVAESWPEHCQKICDELAIPLTIIKVKVAKQASIEQVAREARYQAFEQIMQKGDILLTAQHQNDQAETLLFRLLRGAGVRGLTAIPKSRPLAAGTVVRPLLDIPYQTLKNYAETEYLKWIEDPSNADTSFARNYLRHQIIPVLQDYWPQAINNIAQTAKHLQEAQQLLNELAIQDLTAANIHPLYPWLTIPSLQLAPLANLTEARQKNALSYWLAKYTLLPATVHWQGWQDLLKAKECAKPIWQLQNGELHRSNQRIWLLMDKWLNKPTPIKLPISPKQEIPLPNNGMITLQGDLPNKPLLVSYRQGGEVLQLHNRGHRDLKRLFNEQAIPSFIRQRIPLLLDEQNTVIAVANFPQWRDKDAQQNFSFEWSLD</sequence>
<dbReference type="RefSeq" id="WP_201092782.1">
    <property type="nucleotide sequence ID" value="NZ_CP067393.1"/>
</dbReference>
<dbReference type="SUPFAM" id="SSF52402">
    <property type="entry name" value="Adenine nucleotide alpha hydrolases-like"/>
    <property type="match status" value="1"/>
</dbReference>
<evidence type="ECO:0000256" key="3">
    <source>
        <dbReference type="ARBA" id="ARBA00022598"/>
    </source>
</evidence>
<evidence type="ECO:0000256" key="8">
    <source>
        <dbReference type="HAMAP-Rule" id="MF_01161"/>
    </source>
</evidence>
<dbReference type="InterPro" id="IPR014729">
    <property type="entry name" value="Rossmann-like_a/b/a_fold"/>
</dbReference>
<dbReference type="Proteomes" id="UP000595278">
    <property type="component" value="Chromosome"/>
</dbReference>
<dbReference type="GO" id="GO:0032267">
    <property type="term" value="F:tRNA(Ile)-lysidine synthase activity"/>
    <property type="evidence" value="ECO:0007669"/>
    <property type="project" value="UniProtKB-EC"/>
</dbReference>
<feature type="domain" description="Lysidine-tRNA(Ile) synthetase C-terminal" evidence="9">
    <location>
        <begin position="359"/>
        <end position="416"/>
    </location>
</feature>
<evidence type="ECO:0000256" key="7">
    <source>
        <dbReference type="ARBA" id="ARBA00048539"/>
    </source>
</evidence>
<evidence type="ECO:0000256" key="6">
    <source>
        <dbReference type="ARBA" id="ARBA00022840"/>
    </source>
</evidence>
<dbReference type="SMART" id="SM00977">
    <property type="entry name" value="TilS_C"/>
    <property type="match status" value="1"/>
</dbReference>
<name>A0A974RX28_9GAMM</name>
<dbReference type="GO" id="GO:0005737">
    <property type="term" value="C:cytoplasm"/>
    <property type="evidence" value="ECO:0007669"/>
    <property type="project" value="UniProtKB-SubCell"/>
</dbReference>
<dbReference type="GO" id="GO:0006400">
    <property type="term" value="P:tRNA modification"/>
    <property type="evidence" value="ECO:0007669"/>
    <property type="project" value="UniProtKB-UniRule"/>
</dbReference>
<dbReference type="CDD" id="cd01992">
    <property type="entry name" value="TilS_N"/>
    <property type="match status" value="1"/>
</dbReference>
<dbReference type="InterPro" id="IPR011063">
    <property type="entry name" value="TilS/TtcA_N"/>
</dbReference>
<feature type="binding site" evidence="8">
    <location>
        <begin position="25"/>
        <end position="30"/>
    </location>
    <ligand>
        <name>ATP</name>
        <dbReference type="ChEBI" id="CHEBI:30616"/>
    </ligand>
</feature>
<dbReference type="PANTHER" id="PTHR43033:SF1">
    <property type="entry name" value="TRNA(ILE)-LYSIDINE SYNTHASE-RELATED"/>
    <property type="match status" value="1"/>
</dbReference>
<evidence type="ECO:0000256" key="4">
    <source>
        <dbReference type="ARBA" id="ARBA00022694"/>
    </source>
</evidence>
<dbReference type="KEGG" id="eaz:JHT90_00500"/>
<dbReference type="EMBL" id="CP067393">
    <property type="protein sequence ID" value="QQP85777.1"/>
    <property type="molecule type" value="Genomic_DNA"/>
</dbReference>
<keyword evidence="11" id="KW-1185">Reference proteome</keyword>
<evidence type="ECO:0000313" key="11">
    <source>
        <dbReference type="Proteomes" id="UP000595278"/>
    </source>
</evidence>
<keyword evidence="6 8" id="KW-0067">ATP-binding</keyword>
<dbReference type="SUPFAM" id="SSF82829">
    <property type="entry name" value="MesJ substrate recognition domain-like"/>
    <property type="match status" value="1"/>
</dbReference>
<dbReference type="InterPro" id="IPR015262">
    <property type="entry name" value="tRNA_Ile_lys_synt_subst-bd"/>
</dbReference>
<reference evidence="10 11" key="1">
    <citation type="submission" date="2021-01" db="EMBL/GenBank/DDBJ databases">
        <title>Entomomonas sp. F2A isolated from a house cricket (Acheta domesticus).</title>
        <authorList>
            <person name="Spergser J."/>
            <person name="Busse H.-J."/>
        </authorList>
    </citation>
    <scope>NUCLEOTIDE SEQUENCE [LARGE SCALE GENOMIC DNA]</scope>
    <source>
        <strain evidence="10 11">F2A</strain>
    </source>
</reference>
<keyword evidence="3 8" id="KW-0436">Ligase</keyword>
<evidence type="ECO:0000259" key="9">
    <source>
        <dbReference type="SMART" id="SM00977"/>
    </source>
</evidence>
<accession>A0A974RX28</accession>
<dbReference type="Pfam" id="PF01171">
    <property type="entry name" value="ATP_bind_3"/>
    <property type="match status" value="1"/>
</dbReference>
<keyword evidence="4 8" id="KW-0819">tRNA processing</keyword>
<dbReference type="Gene3D" id="3.40.50.620">
    <property type="entry name" value="HUPs"/>
    <property type="match status" value="1"/>
</dbReference>
<dbReference type="Gene3D" id="1.20.59.20">
    <property type="match status" value="1"/>
</dbReference>
<dbReference type="GO" id="GO:0005524">
    <property type="term" value="F:ATP binding"/>
    <property type="evidence" value="ECO:0007669"/>
    <property type="project" value="UniProtKB-UniRule"/>
</dbReference>
<protein>
    <recommendedName>
        <fullName evidence="8">tRNA(Ile)-lysidine synthase</fullName>
        <ecNumber evidence="8">6.3.4.19</ecNumber>
    </recommendedName>
    <alternativeName>
        <fullName evidence="8">tRNA(Ile)-2-lysyl-cytidine synthase</fullName>
    </alternativeName>
    <alternativeName>
        <fullName evidence="8">tRNA(Ile)-lysidine synthetase</fullName>
    </alternativeName>
</protein>
<comment type="function">
    <text evidence="8">Ligates lysine onto the cytidine present at position 34 of the AUA codon-specific tRNA(Ile) that contains the anticodon CAU, in an ATP-dependent manner. Cytidine is converted to lysidine, thus changing the amino acid specificity of the tRNA from methionine to isoleucine.</text>
</comment>
<comment type="catalytic activity">
    <reaction evidence="7 8">
        <text>cytidine(34) in tRNA(Ile2) + L-lysine + ATP = lysidine(34) in tRNA(Ile2) + AMP + diphosphate + H(+)</text>
        <dbReference type="Rhea" id="RHEA:43744"/>
        <dbReference type="Rhea" id="RHEA-COMP:10625"/>
        <dbReference type="Rhea" id="RHEA-COMP:10670"/>
        <dbReference type="ChEBI" id="CHEBI:15378"/>
        <dbReference type="ChEBI" id="CHEBI:30616"/>
        <dbReference type="ChEBI" id="CHEBI:32551"/>
        <dbReference type="ChEBI" id="CHEBI:33019"/>
        <dbReference type="ChEBI" id="CHEBI:82748"/>
        <dbReference type="ChEBI" id="CHEBI:83665"/>
        <dbReference type="ChEBI" id="CHEBI:456215"/>
        <dbReference type="EC" id="6.3.4.19"/>
    </reaction>
</comment>
<evidence type="ECO:0000256" key="2">
    <source>
        <dbReference type="ARBA" id="ARBA00022490"/>
    </source>
</evidence>
<dbReference type="Pfam" id="PF09179">
    <property type="entry name" value="TilS"/>
    <property type="match status" value="1"/>
</dbReference>
<dbReference type="InterPro" id="IPR012094">
    <property type="entry name" value="tRNA_Ile_lys_synt"/>
</dbReference>
<comment type="similarity">
    <text evidence="8">Belongs to the tRNA(Ile)-lysidine synthase family.</text>
</comment>
<keyword evidence="2 8" id="KW-0963">Cytoplasm</keyword>
<dbReference type="InterPro" id="IPR012795">
    <property type="entry name" value="tRNA_Ile_lys_synt_N"/>
</dbReference>
<keyword evidence="5 8" id="KW-0547">Nucleotide-binding</keyword>
<dbReference type="HAMAP" id="MF_01161">
    <property type="entry name" value="tRNA_Ile_lys_synt"/>
    <property type="match status" value="1"/>
</dbReference>
<evidence type="ECO:0000313" key="10">
    <source>
        <dbReference type="EMBL" id="QQP85777.1"/>
    </source>
</evidence>
<dbReference type="AlphaFoldDB" id="A0A974RX28"/>
<organism evidence="10 11">
    <name type="scientific">Entomomonas asaccharolytica</name>
    <dbReference type="NCBI Taxonomy" id="2785331"/>
    <lineage>
        <taxon>Bacteria</taxon>
        <taxon>Pseudomonadati</taxon>
        <taxon>Pseudomonadota</taxon>
        <taxon>Gammaproteobacteria</taxon>
        <taxon>Pseudomonadales</taxon>
        <taxon>Pseudomonadaceae</taxon>
        <taxon>Entomomonas</taxon>
    </lineage>
</organism>
<evidence type="ECO:0000256" key="1">
    <source>
        <dbReference type="ARBA" id="ARBA00004496"/>
    </source>
</evidence>
<comment type="subcellular location">
    <subcellularLocation>
        <location evidence="1 8">Cytoplasm</location>
    </subcellularLocation>
</comment>
<dbReference type="NCBIfam" id="TIGR02432">
    <property type="entry name" value="lysidine_TilS_N"/>
    <property type="match status" value="1"/>
</dbReference>
<evidence type="ECO:0000256" key="5">
    <source>
        <dbReference type="ARBA" id="ARBA00022741"/>
    </source>
</evidence>
<dbReference type="InterPro" id="IPR012796">
    <property type="entry name" value="Lysidine-tRNA-synth_C"/>
</dbReference>
<proteinExistence type="inferred from homology"/>